<proteinExistence type="predicted"/>
<dbReference type="Proteomes" id="UP000245056">
    <property type="component" value="Unassembled WGS sequence"/>
</dbReference>
<dbReference type="AlphaFoldDB" id="A0A2U2D392"/>
<comment type="caution">
    <text evidence="1">The sequence shown here is derived from an EMBL/GenBank/DDBJ whole genome shotgun (WGS) entry which is preliminary data.</text>
</comment>
<name>A0A2U2D392_9PSED</name>
<evidence type="ECO:0000313" key="2">
    <source>
        <dbReference type="Proteomes" id="UP000245056"/>
    </source>
</evidence>
<gene>
    <name evidence="1" type="ORF">C9I49_22235</name>
</gene>
<dbReference type="EMBL" id="QFAW01000037">
    <property type="protein sequence ID" value="PWE41120.1"/>
    <property type="molecule type" value="Genomic_DNA"/>
</dbReference>
<evidence type="ECO:0000313" key="1">
    <source>
        <dbReference type="EMBL" id="PWE41120.1"/>
    </source>
</evidence>
<protein>
    <submittedName>
        <fullName evidence="1">Uncharacterized protein</fullName>
    </submittedName>
</protein>
<accession>A0A2U2D392</accession>
<sequence length="214" mass="22977">MGGRYSLYLLDSDVARKICQYHLLNELAMALGCGLEGFAVLPQLRFQLKLANPASALSRLGSAEAFELANQLIAAASEVIVVADTANPILGLNRPDLDSGEAALFAALHEAEEDSVISGDKRAFVALAQVDDEPVINALWARLICLEEALFLILECVGLAVVSEKIRARPEVDTALSIIFGRAAPNDYACVRTGLESYMENLRSSTGGKYIPPI</sequence>
<organism evidence="1 2">
    <name type="scientific">Pseudomonas prosekii</name>
    <dbReference type="NCBI Taxonomy" id="1148509"/>
    <lineage>
        <taxon>Bacteria</taxon>
        <taxon>Pseudomonadati</taxon>
        <taxon>Pseudomonadota</taxon>
        <taxon>Gammaproteobacteria</taxon>
        <taxon>Pseudomonadales</taxon>
        <taxon>Pseudomonadaceae</taxon>
        <taxon>Pseudomonas</taxon>
    </lineage>
</organism>
<reference evidence="1 2" key="1">
    <citation type="submission" date="2018-05" db="EMBL/GenBank/DDBJ databases">
        <title>Genome sequences of two Antarctic strains of Pseudomonas prosekii: insights into adaptation to extreme conditions.</title>
        <authorList>
            <person name="Snopkova K."/>
            <person name="Dufkova K."/>
            <person name="Cejkova D."/>
            <person name="Sedlacek I."/>
            <person name="Smajs D."/>
        </authorList>
    </citation>
    <scope>NUCLEOTIDE SEQUENCE [LARGE SCALE GENOMIC DNA]</scope>
    <source>
        <strain evidence="1 2">P2673</strain>
    </source>
</reference>